<evidence type="ECO:0000313" key="2">
    <source>
        <dbReference type="Proteomes" id="UP000614982"/>
    </source>
</evidence>
<dbReference type="Proteomes" id="UP000614982">
    <property type="component" value="Unassembled WGS sequence"/>
</dbReference>
<reference evidence="1 2" key="1">
    <citation type="submission" date="2020-05" db="EMBL/GenBank/DDBJ databases">
        <title>Genetic diversity of Pseudomonas cichorii.</title>
        <authorList>
            <person name="Tani S."/>
            <person name="Yagi H."/>
            <person name="Hashimoto S."/>
            <person name="Iiyama K."/>
            <person name="Furuya N."/>
        </authorList>
    </citation>
    <scope>NUCLEOTIDE SEQUENCE [LARGE SCALE GENOMIC DNA]</scope>
    <source>
        <strain evidence="1 2">LMG 2162</strain>
    </source>
</reference>
<comment type="caution">
    <text evidence="1">The sequence shown here is derived from an EMBL/GenBank/DDBJ whole genome shotgun (WGS) entry which is preliminary data.</text>
</comment>
<keyword evidence="2" id="KW-1185">Reference proteome</keyword>
<sequence length="87" mass="9921">MNTSIQSALYDQVRVAIHKQWDPIGVSVYSDEMGEYDGYIPELCKLIENKADREVVIEYLWSVETIAMGLSGDRPHTEKFADQLLSL</sequence>
<organism evidence="1 2">
    <name type="scientific">Pseudomonas cichorii</name>
    <dbReference type="NCBI Taxonomy" id="36746"/>
    <lineage>
        <taxon>Bacteria</taxon>
        <taxon>Pseudomonadati</taxon>
        <taxon>Pseudomonadota</taxon>
        <taxon>Gammaproteobacteria</taxon>
        <taxon>Pseudomonadales</taxon>
        <taxon>Pseudomonadaceae</taxon>
        <taxon>Pseudomonas</taxon>
    </lineage>
</organism>
<gene>
    <name evidence="1" type="ORF">PSCICP_19140</name>
</gene>
<name>A0ABQ1DLP9_PSECI</name>
<accession>A0ABQ1DLP9</accession>
<evidence type="ECO:0000313" key="1">
    <source>
        <dbReference type="EMBL" id="GFM91942.1"/>
    </source>
</evidence>
<evidence type="ECO:0008006" key="3">
    <source>
        <dbReference type="Google" id="ProtNLM"/>
    </source>
</evidence>
<protein>
    <recommendedName>
        <fullName evidence="3">DUF1871 family protein</fullName>
    </recommendedName>
</protein>
<dbReference type="EMBL" id="BLWA01000004">
    <property type="protein sequence ID" value="GFM91942.1"/>
    <property type="molecule type" value="Genomic_DNA"/>
</dbReference>
<proteinExistence type="predicted"/>